<proteinExistence type="predicted"/>
<organism evidence="2 3">
    <name type="scientific">Plasmodium ovale</name>
    <name type="common">malaria parasite P. ovale</name>
    <dbReference type="NCBI Taxonomy" id="36330"/>
    <lineage>
        <taxon>Eukaryota</taxon>
        <taxon>Sar</taxon>
        <taxon>Alveolata</taxon>
        <taxon>Apicomplexa</taxon>
        <taxon>Aconoidasida</taxon>
        <taxon>Haemosporida</taxon>
        <taxon>Plasmodiidae</taxon>
        <taxon>Plasmodium</taxon>
        <taxon>Plasmodium (Plasmodium)</taxon>
    </lineage>
</organism>
<feature type="compositionally biased region" description="Acidic residues" evidence="1">
    <location>
        <begin position="84"/>
        <end position="97"/>
    </location>
</feature>
<evidence type="ECO:0000313" key="3">
    <source>
        <dbReference type="Proteomes" id="UP000243200"/>
    </source>
</evidence>
<accession>A0A1C3L4H7</accession>
<gene>
    <name evidence="2" type="primary">PowCR01_140010200</name>
    <name evidence="2" type="ORF">POWCR01_140010200</name>
</gene>
<dbReference type="OrthoDB" id="391517at2759"/>
<evidence type="ECO:0000256" key="1">
    <source>
        <dbReference type="SAM" id="MobiDB-lite"/>
    </source>
</evidence>
<name>A0A1C3L4H7_PLAOA</name>
<dbReference type="AlphaFoldDB" id="A0A1C3L4H7"/>
<dbReference type="EMBL" id="LT594518">
    <property type="protein sequence ID" value="SBT82240.1"/>
    <property type="molecule type" value="Genomic_DNA"/>
</dbReference>
<dbReference type="SUPFAM" id="SSF63829">
    <property type="entry name" value="Calcium-dependent phosphotriesterase"/>
    <property type="match status" value="1"/>
</dbReference>
<dbReference type="InterPro" id="IPR011042">
    <property type="entry name" value="6-blade_b-propeller_TolB-like"/>
</dbReference>
<evidence type="ECO:0000313" key="2">
    <source>
        <dbReference type="EMBL" id="SBT82240.1"/>
    </source>
</evidence>
<sequence>MAFCDDALNDDSSFGTEEIIRKKKKKRKDVEIFYENESDLYSPCIDIEGALCVISDEGDIFRYKLIKIKGDEESNDNVTTSSSEGDEAGSVDKEVDDDEYISSVDKDEMLGKVKKKKDSEKVQEEKYLSTDFTAECLCADNAYNFYVFDPITRGLMVIDKNKKMELYTEEYEDEPFKRITNLVYDRGENILYVVDAGNMSEENKCNLYYINKDIETMVSMDLQNMSYVSSICIYRKDNIHVIYACLTKENRIVRLIKRGNTYIKTDFLYLSGNYSPVFICTDNMNFVILLKDLTGSEPKGKILEINSKAEVINTIFINGNHFNGICYDYNMGKYFFVEKNVIYTY</sequence>
<reference evidence="2 3" key="1">
    <citation type="submission" date="2016-06" db="EMBL/GenBank/DDBJ databases">
        <authorList>
            <consortium name="Pathogen Informatics"/>
        </authorList>
    </citation>
    <scope>NUCLEOTIDE SEQUENCE [LARGE SCALE GENOMIC DNA]</scope>
    <source>
        <strain evidence="2">PowCR01</strain>
    </source>
</reference>
<dbReference type="Gene3D" id="2.120.10.30">
    <property type="entry name" value="TolB, C-terminal domain"/>
    <property type="match status" value="1"/>
</dbReference>
<protein>
    <submittedName>
        <fullName evidence="2">Uncharacterized protein</fullName>
    </submittedName>
</protein>
<feature type="region of interest" description="Disordered" evidence="1">
    <location>
        <begin position="73"/>
        <end position="97"/>
    </location>
</feature>
<dbReference type="VEuPathDB" id="PlasmoDB:POWCR01_140010200"/>
<dbReference type="Proteomes" id="UP000243200">
    <property type="component" value="Chromosome 14"/>
</dbReference>
<dbReference type="VEuPathDB" id="PlasmoDB:PocGH01_14015500"/>